<organism evidence="7 8">
    <name type="scientific">Candidatus Faeciplasma pullistercoris</name>
    <dbReference type="NCBI Taxonomy" id="2840800"/>
    <lineage>
        <taxon>Bacteria</taxon>
        <taxon>Bacillati</taxon>
        <taxon>Bacillota</taxon>
        <taxon>Clostridia</taxon>
        <taxon>Eubacteriales</taxon>
        <taxon>Oscillospiraceae</taxon>
        <taxon>Oscillospiraceae incertae sedis</taxon>
        <taxon>Candidatus Faeciplasma</taxon>
    </lineage>
</organism>
<proteinExistence type="inferred from homology"/>
<evidence type="ECO:0000256" key="4">
    <source>
        <dbReference type="ARBA" id="ARBA00071664"/>
    </source>
</evidence>
<dbReference type="Pfam" id="PF01632">
    <property type="entry name" value="Ribosomal_L35p"/>
    <property type="match status" value="1"/>
</dbReference>
<protein>
    <recommendedName>
        <fullName evidence="4 5">Large ribosomal subunit protein bL35</fullName>
    </recommendedName>
</protein>
<dbReference type="GO" id="GO:0022625">
    <property type="term" value="C:cytosolic large ribosomal subunit"/>
    <property type="evidence" value="ECO:0007669"/>
    <property type="project" value="TreeGrafter"/>
</dbReference>
<dbReference type="InterPro" id="IPR001706">
    <property type="entry name" value="Ribosomal_bL35"/>
</dbReference>
<dbReference type="SUPFAM" id="SSF143034">
    <property type="entry name" value="L35p-like"/>
    <property type="match status" value="1"/>
</dbReference>
<dbReference type="PRINTS" id="PR00064">
    <property type="entry name" value="RIBOSOMALL35"/>
</dbReference>
<keyword evidence="3 5" id="KW-0687">Ribonucleoprotein</keyword>
<dbReference type="NCBIfam" id="TIGR00001">
    <property type="entry name" value="rpmI_bact"/>
    <property type="match status" value="1"/>
</dbReference>
<keyword evidence="2 5" id="KW-0689">Ribosomal protein</keyword>
<dbReference type="FunFam" id="4.10.410.60:FF:000001">
    <property type="entry name" value="50S ribosomal protein L35"/>
    <property type="match status" value="1"/>
</dbReference>
<dbReference type="GO" id="GO:0006412">
    <property type="term" value="P:translation"/>
    <property type="evidence" value="ECO:0007669"/>
    <property type="project" value="UniProtKB-UniRule"/>
</dbReference>
<dbReference type="HAMAP" id="MF_00514">
    <property type="entry name" value="Ribosomal_bL35"/>
    <property type="match status" value="1"/>
</dbReference>
<evidence type="ECO:0000256" key="3">
    <source>
        <dbReference type="ARBA" id="ARBA00023274"/>
    </source>
</evidence>
<evidence type="ECO:0000313" key="8">
    <source>
        <dbReference type="Proteomes" id="UP000824136"/>
    </source>
</evidence>
<comment type="caution">
    <text evidence="7">The sequence shown here is derived from an EMBL/GenBank/DDBJ whole genome shotgun (WGS) entry which is preliminary data.</text>
</comment>
<accession>A0A9D1GV90</accession>
<sequence>MAKIKVKTHSGTKKRFSLTGTGKVKFQHAYKRHRLVSKDHKAKRIARGAAYASSANVEAIKKTIPYK</sequence>
<evidence type="ECO:0000256" key="5">
    <source>
        <dbReference type="HAMAP-Rule" id="MF_00514"/>
    </source>
</evidence>
<dbReference type="InterPro" id="IPR037229">
    <property type="entry name" value="Ribosomal_bL35_sf"/>
</dbReference>
<gene>
    <name evidence="5 7" type="primary">rpmI</name>
    <name evidence="7" type="ORF">IAC39_07480</name>
</gene>
<dbReference type="Gene3D" id="4.10.410.60">
    <property type="match status" value="1"/>
</dbReference>
<dbReference type="AlphaFoldDB" id="A0A9D1GV90"/>
<evidence type="ECO:0000256" key="6">
    <source>
        <dbReference type="RuleBase" id="RU000568"/>
    </source>
</evidence>
<dbReference type="PANTHER" id="PTHR33343:SF1">
    <property type="entry name" value="LARGE RIBOSOMAL SUBUNIT PROTEIN BL35M"/>
    <property type="match status" value="1"/>
</dbReference>
<comment type="similarity">
    <text evidence="1 5 6">Belongs to the bacterial ribosomal protein bL35 family.</text>
</comment>
<dbReference type="EMBL" id="DVLL01000023">
    <property type="protein sequence ID" value="HIT59532.1"/>
    <property type="molecule type" value="Genomic_DNA"/>
</dbReference>
<evidence type="ECO:0000256" key="2">
    <source>
        <dbReference type="ARBA" id="ARBA00022980"/>
    </source>
</evidence>
<reference evidence="7" key="1">
    <citation type="submission" date="2020-10" db="EMBL/GenBank/DDBJ databases">
        <authorList>
            <person name="Gilroy R."/>
        </authorList>
    </citation>
    <scope>NUCLEOTIDE SEQUENCE</scope>
    <source>
        <strain evidence="7">CHK33-4379</strain>
    </source>
</reference>
<dbReference type="InterPro" id="IPR021137">
    <property type="entry name" value="Ribosomal_bL35-like"/>
</dbReference>
<dbReference type="Proteomes" id="UP000824136">
    <property type="component" value="Unassembled WGS sequence"/>
</dbReference>
<dbReference type="PANTHER" id="PTHR33343">
    <property type="entry name" value="54S RIBOSOMAL PROTEIN BL35M"/>
    <property type="match status" value="1"/>
</dbReference>
<evidence type="ECO:0000313" key="7">
    <source>
        <dbReference type="EMBL" id="HIT59532.1"/>
    </source>
</evidence>
<reference evidence="7" key="2">
    <citation type="journal article" date="2021" name="PeerJ">
        <title>Extensive microbial diversity within the chicken gut microbiome revealed by metagenomics and culture.</title>
        <authorList>
            <person name="Gilroy R."/>
            <person name="Ravi A."/>
            <person name="Getino M."/>
            <person name="Pursley I."/>
            <person name="Horton D.L."/>
            <person name="Alikhan N.F."/>
            <person name="Baker D."/>
            <person name="Gharbi K."/>
            <person name="Hall N."/>
            <person name="Watson M."/>
            <person name="Adriaenssens E.M."/>
            <person name="Foster-Nyarko E."/>
            <person name="Jarju S."/>
            <person name="Secka A."/>
            <person name="Antonio M."/>
            <person name="Oren A."/>
            <person name="Chaudhuri R.R."/>
            <person name="La Ragione R."/>
            <person name="Hildebrand F."/>
            <person name="Pallen M.J."/>
        </authorList>
    </citation>
    <scope>NUCLEOTIDE SEQUENCE</scope>
    <source>
        <strain evidence="7">CHK33-4379</strain>
    </source>
</reference>
<dbReference type="GO" id="GO:0003735">
    <property type="term" value="F:structural constituent of ribosome"/>
    <property type="evidence" value="ECO:0007669"/>
    <property type="project" value="InterPro"/>
</dbReference>
<name>A0A9D1GV90_9FIRM</name>
<evidence type="ECO:0000256" key="1">
    <source>
        <dbReference type="ARBA" id="ARBA00006598"/>
    </source>
</evidence>